<sequence>MKELLEAVREGRADKVPALLRPLTPAERKELLVELRALRAELRREEGPWAYWRQRGLAATGVLVAGAGCHTGAAATASWIGSRDLRISRPPGSPGVLRPLLEVLDGKDPGWLGDVAHRLAARASAEDDFPLIEELVRRAGCPAPATEGYVSGWLDARSPRSGGARLLREDPHTPALLPLVFDLAVLPNTFSWFPDEKTPGHWPSVLAGLAEAGVVERSTLVDGCVSRLLRGGRPLETGFFLNVLRRLAPTPEEERARIPDWAGMAADGGPQVAAHAQSVLGRLAESGLLPVRSLAEVTGAVLFRTEKKLVRTQLTLLAKVLRERAGDGEAVAGLLPAVAEAFGHPDTGVQERALKLVARHLPGAGEELREDLAASAALLSPAHRSAAVAVFGALLPEEETVAHEEILPPPPVRERLPAPPASVAELVEEVLVLMGSPEEAGAYEWVLDGLVRLAHREREPLEAALKEAIPHQGWYEHRFENFRHLHLSSHRITVEVVVATLLGQVSDHALRTVLRRMGSAVDCPHDGLREITTARTWEAAQLIRGRPVPFLLATPTWSTGALDAETLVERLREYRRLEIEPAPVDFAQALLRVARGPAGSGGGTAARAAALGTPEGDRLAAWLSGGAPALVALSPKPGSGSGSGSEPGSRTGTDGGGGGAEAAVGGAREPGQAAWLSENPLTIARRMAHGMRERLVPLTQFPPAFRWLGRPLEDQKCGRWSCEMWESHWATVLPHDREGLALWMTHSLRTPGDWARSTAGCLPALAESEAPEGPAGPELHRALAAGMGAKRANDRLSSVDALLTLAARGQLDHPVLGRELAHAVRHGSLKPNRLADTLGTAAATGAYGTVWAVLAEALPPLLGTKPLPRALGEILAVASECAERCAPDGGPLPGLAELAGRGGSSQSAAQAARLLKVLEHGAATSAQDRSK</sequence>
<proteinExistence type="predicted"/>
<feature type="region of interest" description="Disordered" evidence="1">
    <location>
        <begin position="632"/>
        <end position="673"/>
    </location>
</feature>
<comment type="caution">
    <text evidence="2">The sequence shown here is derived from an EMBL/GenBank/DDBJ whole genome shotgun (WGS) entry which is preliminary data.</text>
</comment>
<feature type="compositionally biased region" description="Low complexity" evidence="1">
    <location>
        <begin position="661"/>
        <end position="671"/>
    </location>
</feature>
<accession>A0ABW0AQJ8</accession>
<dbReference type="RefSeq" id="WP_344480758.1">
    <property type="nucleotide sequence ID" value="NZ_BAAASB010000015.1"/>
</dbReference>
<dbReference type="Proteomes" id="UP001596160">
    <property type="component" value="Unassembled WGS sequence"/>
</dbReference>
<keyword evidence="3" id="KW-1185">Reference proteome</keyword>
<evidence type="ECO:0000256" key="1">
    <source>
        <dbReference type="SAM" id="MobiDB-lite"/>
    </source>
</evidence>
<organism evidence="2 3">
    <name type="scientific">Streptomyces amakusaensis</name>
    <dbReference type="NCBI Taxonomy" id="67271"/>
    <lineage>
        <taxon>Bacteria</taxon>
        <taxon>Bacillati</taxon>
        <taxon>Actinomycetota</taxon>
        <taxon>Actinomycetes</taxon>
        <taxon>Kitasatosporales</taxon>
        <taxon>Streptomycetaceae</taxon>
        <taxon>Streptomyces</taxon>
    </lineage>
</organism>
<evidence type="ECO:0000313" key="3">
    <source>
        <dbReference type="Proteomes" id="UP001596160"/>
    </source>
</evidence>
<dbReference type="EMBL" id="JBHSKP010000014">
    <property type="protein sequence ID" value="MFC5154265.1"/>
    <property type="molecule type" value="Genomic_DNA"/>
</dbReference>
<gene>
    <name evidence="2" type="ORF">ACFPRH_21245</name>
</gene>
<name>A0ABW0AQJ8_9ACTN</name>
<protein>
    <submittedName>
        <fullName evidence="2">DUF6493 family protein</fullName>
    </submittedName>
</protein>
<evidence type="ECO:0000313" key="2">
    <source>
        <dbReference type="EMBL" id="MFC5154265.1"/>
    </source>
</evidence>
<reference evidence="3" key="1">
    <citation type="journal article" date="2019" name="Int. J. Syst. Evol. Microbiol.">
        <title>The Global Catalogue of Microorganisms (GCM) 10K type strain sequencing project: providing services to taxonomists for standard genome sequencing and annotation.</title>
        <authorList>
            <consortium name="The Broad Institute Genomics Platform"/>
            <consortium name="The Broad Institute Genome Sequencing Center for Infectious Disease"/>
            <person name="Wu L."/>
            <person name="Ma J."/>
        </authorList>
    </citation>
    <scope>NUCLEOTIDE SEQUENCE [LARGE SCALE GENOMIC DNA]</scope>
    <source>
        <strain evidence="3">PCU 266</strain>
    </source>
</reference>